<gene>
    <name evidence="1" type="ORF">SAMN03080599_02243</name>
</gene>
<evidence type="ECO:0000313" key="2">
    <source>
        <dbReference type="Proteomes" id="UP000199208"/>
    </source>
</evidence>
<accession>A0A1G5S256</accession>
<dbReference type="AlphaFoldDB" id="A0A1G5S256"/>
<dbReference type="OrthoDB" id="3182597at2"/>
<dbReference type="STRING" id="1120920.SAMN03080599_02243"/>
<dbReference type="RefSeq" id="WP_092591524.1">
    <property type="nucleotide sequence ID" value="NZ_FMWL01000012.1"/>
</dbReference>
<name>A0A1G5S256_9FIRM</name>
<reference evidence="1 2" key="1">
    <citation type="submission" date="2016-10" db="EMBL/GenBank/DDBJ databases">
        <authorList>
            <person name="de Groot N.N."/>
        </authorList>
    </citation>
    <scope>NUCLEOTIDE SEQUENCE [LARGE SCALE GENOMIC DNA]</scope>
    <source>
        <strain evidence="1 2">DSM 2784</strain>
    </source>
</reference>
<sequence>MKNAEDVMGMSHLTFVRNFMKRYGVYVKRRISGTPVPAEVNHGRWIVKCPFCAGAEVISTHDPVFYCLSCLNIKNDGDLLPVLIPDNYREIEAELRDRKNEANQNWAPGERLDQLIKENEERKGEI</sequence>
<organism evidence="1 2">
    <name type="scientific">Acidaminobacter hydrogenoformans DSM 2784</name>
    <dbReference type="NCBI Taxonomy" id="1120920"/>
    <lineage>
        <taxon>Bacteria</taxon>
        <taxon>Bacillati</taxon>
        <taxon>Bacillota</taxon>
        <taxon>Clostridia</taxon>
        <taxon>Peptostreptococcales</taxon>
        <taxon>Acidaminobacteraceae</taxon>
        <taxon>Acidaminobacter</taxon>
    </lineage>
</organism>
<dbReference type="EMBL" id="FMWL01000012">
    <property type="protein sequence ID" value="SCZ80386.1"/>
    <property type="molecule type" value="Genomic_DNA"/>
</dbReference>
<protein>
    <submittedName>
        <fullName evidence="1">Uncharacterized protein</fullName>
    </submittedName>
</protein>
<dbReference type="Proteomes" id="UP000199208">
    <property type="component" value="Unassembled WGS sequence"/>
</dbReference>
<proteinExistence type="predicted"/>
<keyword evidence="2" id="KW-1185">Reference proteome</keyword>
<evidence type="ECO:0000313" key="1">
    <source>
        <dbReference type="EMBL" id="SCZ80386.1"/>
    </source>
</evidence>